<dbReference type="Pfam" id="PF12951">
    <property type="entry name" value="PATR"/>
    <property type="match status" value="3"/>
</dbReference>
<dbReference type="SMART" id="SM00869">
    <property type="entry name" value="Autotransporter"/>
    <property type="match status" value="1"/>
</dbReference>
<dbReference type="PROSITE" id="PS51208">
    <property type="entry name" value="AUTOTRANSPORTER"/>
    <property type="match status" value="1"/>
</dbReference>
<dbReference type="SUPFAM" id="SSF51126">
    <property type="entry name" value="Pectin lyase-like"/>
    <property type="match status" value="1"/>
</dbReference>
<accession>A0A9X3KGH6</accession>
<dbReference type="InterPro" id="IPR005546">
    <property type="entry name" value="Autotransporte_beta"/>
</dbReference>
<dbReference type="Proteomes" id="UP001151309">
    <property type="component" value="Unassembled WGS sequence"/>
</dbReference>
<dbReference type="EMBL" id="JAPZLT010000010">
    <property type="protein sequence ID" value="MCZ7911263.1"/>
    <property type="molecule type" value="Genomic_DNA"/>
</dbReference>
<gene>
    <name evidence="3" type="ORF">O9X94_18220</name>
</gene>
<keyword evidence="1" id="KW-0732">Signal</keyword>
<comment type="caution">
    <text evidence="3">The sequence shown here is derived from an EMBL/GenBank/DDBJ whole genome shotgun (WGS) entry which is preliminary data.</text>
</comment>
<dbReference type="NCBIfam" id="TIGR04393">
    <property type="entry name" value="rpt_T5SS_PEPC"/>
    <property type="match status" value="6"/>
</dbReference>
<feature type="domain" description="Autotransporter" evidence="2">
    <location>
        <begin position="1037"/>
        <end position="1313"/>
    </location>
</feature>
<reference evidence="3" key="1">
    <citation type="submission" date="2022-12" db="EMBL/GenBank/DDBJ databases">
        <title>Draft genome sequences of 22 rhizogenic Agrobacterium biovar 1 strains, the causative agent of hairy root disease.</title>
        <authorList>
            <person name="Kim N."/>
            <person name="Vargas P."/>
            <person name="Rediers H."/>
        </authorList>
    </citation>
    <scope>NUCLEOTIDE SEQUENCE</scope>
    <source>
        <strain evidence="3">ST07.17.026</strain>
    </source>
</reference>
<dbReference type="InterPro" id="IPR030895">
    <property type="entry name" value="T5SS_PEPC_rpt"/>
</dbReference>
<dbReference type="Pfam" id="PF03797">
    <property type="entry name" value="Autotransporter"/>
    <property type="match status" value="1"/>
</dbReference>
<organism evidence="3 4">
    <name type="scientific">Agrobacterium leguminum</name>
    <dbReference type="NCBI Taxonomy" id="2792015"/>
    <lineage>
        <taxon>Bacteria</taxon>
        <taxon>Pseudomonadati</taxon>
        <taxon>Pseudomonadota</taxon>
        <taxon>Alphaproteobacteria</taxon>
        <taxon>Hyphomicrobiales</taxon>
        <taxon>Rhizobiaceae</taxon>
        <taxon>Rhizobium/Agrobacterium group</taxon>
        <taxon>Agrobacterium</taxon>
    </lineage>
</organism>
<dbReference type="NCBIfam" id="TIGR02601">
    <property type="entry name" value="autotrns_rpt"/>
    <property type="match status" value="3"/>
</dbReference>
<evidence type="ECO:0000313" key="4">
    <source>
        <dbReference type="Proteomes" id="UP001151309"/>
    </source>
</evidence>
<dbReference type="SUPFAM" id="SSF103515">
    <property type="entry name" value="Autotransporter"/>
    <property type="match status" value="1"/>
</dbReference>
<dbReference type="InterPro" id="IPR036709">
    <property type="entry name" value="Autotransporte_beta_dom_sf"/>
</dbReference>
<dbReference type="RefSeq" id="WP_269832197.1">
    <property type="nucleotide sequence ID" value="NZ_JAPZLT010000010.1"/>
</dbReference>
<evidence type="ECO:0000313" key="3">
    <source>
        <dbReference type="EMBL" id="MCZ7911263.1"/>
    </source>
</evidence>
<sequence>MFSAAIASSASAETIVWEGSATDDWFSVLNWAFYNQFPGPNDTAEISSDGPTIIAGKEAKADQLMIGNYANGTMTVEGSLSTAYIKLGTMAGFSGTLNFSGGSLSNERDVSVGEYGTGELRLSASSATSQGIVYVGEKSTGQGNLVLTASSFETRGLIVAGGAGSSGSVSVAGQNSKLVISNDTFVGDGGVGALVIAGSGAVKSQRTLIIGNLPSSDGSALRIGGAGSLLETEGELVVGNQGAAHMVVETAAVVVSDTVTIGRRSVGEVNVTGDDTKWTTGDLLIGSASDPGGAAGYGMVGIKTGGKVKSASARLGIVAGATGAVTVDGGDSVWEVGSAGLEVGVGGTGSLGVSGGGVVASAATVLAVNPGSSGTATVAGSGSILRNTGNLHVGGAGEASLHIEADGAVISDSGYVAQLTGSTSSVVVSGDGSNWTLAKTLLIGLESQTYGEVSVLAGGDIQAGEVTLGDLAGSSGVIGINGAGSKVIVKVDNNAGVSGDMTIGRSGSGIVAVSDAASLDAYRLHLGKEAGSDGRLDLIGARSRVDIGNDLTIGSRGSGTVEVSAGASLVATTIRIASEAGSTGILNIGAAAGERAYSAGTVEADAITFGAGNGRIVFNHPETNYTLSADISGAGQVDAENGVTTLSGDNTYSGGTTISGGTLKGAATSFGSGRIANDAQLVVDGAGTLSNVISGSGAIEKTGSGNLVLTGNNSYSGGTTIAAGTLTGGATGFGSGEIINNAQLFVEGAGIFSNVVSGTGAFEKTGDGNLVLSGASTYTGITEVSSGKLSVNGSLVSTVFVDDGATLGGSGTIGGLTVASGGTLSPGNSIGTLTSTGDVTFASGSVYAVEIDASGNSDRLDVSGTITIGNNVNLVVTTLSSHSAYSLGTRYTILTATGGVSGVFSSIDENFAYLIASVTKSTDSGTAYLSFTRTSAEAGLLASATSTENAGAANAVEALGEAAPLYQAAVFLQQGEAQSAFSQLAGALQPSLAMALISRSQLTRDVILDRMRSAFNGIDARPILPLAGSGGRQPENIGEDHLTFWSSGFGARSRLGGDGHGFSVETKGGGVLFGVDGDWDNGWRTGLAAGYGRDTVSQIDLAASANVDSYYLAAYAGTAIGPTSLRFGAIHAFQNVETQRAISFSTLKGELAAGYDASTTQAFAEAAWRFDFDPTHVEPYANISYVNTHTDAFREIGGIAAVSSGPANHGQLYTTLGARISRDFAVEGGLGRAMFDVAWRHGYGDRTLESRLFYDGGSGFSVASAASARDAALLNIGLSYDLNPFATLTFRYGAVFGAGVLEQSAFAELGVRF</sequence>
<dbReference type="InterPro" id="IPR013425">
    <property type="entry name" value="Autotrns_rpt"/>
</dbReference>
<evidence type="ECO:0000259" key="2">
    <source>
        <dbReference type="PROSITE" id="PS51208"/>
    </source>
</evidence>
<dbReference type="Gene3D" id="2.40.128.130">
    <property type="entry name" value="Autotransporter beta-domain"/>
    <property type="match status" value="1"/>
</dbReference>
<keyword evidence="4" id="KW-1185">Reference proteome</keyword>
<dbReference type="InterPro" id="IPR011050">
    <property type="entry name" value="Pectin_lyase_fold/virulence"/>
</dbReference>
<evidence type="ECO:0000256" key="1">
    <source>
        <dbReference type="ARBA" id="ARBA00022729"/>
    </source>
</evidence>
<name>A0A9X3KGH6_9HYPH</name>
<proteinExistence type="predicted"/>
<protein>
    <submittedName>
        <fullName evidence="3">Autotransporter domain-containing protein</fullName>
    </submittedName>
</protein>